<dbReference type="EC" id="2.7.11.1" evidence="1"/>
<evidence type="ECO:0000256" key="1">
    <source>
        <dbReference type="ARBA" id="ARBA00012513"/>
    </source>
</evidence>
<dbReference type="EMBL" id="JACGWO010000009">
    <property type="protein sequence ID" value="KAK4418490.1"/>
    <property type="molecule type" value="Genomic_DNA"/>
</dbReference>
<dbReference type="Gene3D" id="3.30.200.20">
    <property type="entry name" value="Phosphorylase Kinase, domain 1"/>
    <property type="match status" value="1"/>
</dbReference>
<feature type="domain" description="Protein kinase" evidence="10">
    <location>
        <begin position="63"/>
        <end position="320"/>
    </location>
</feature>
<keyword evidence="5 11" id="KW-0418">Kinase</keyword>
<evidence type="ECO:0000256" key="2">
    <source>
        <dbReference type="ARBA" id="ARBA00022527"/>
    </source>
</evidence>
<dbReference type="InterPro" id="IPR000719">
    <property type="entry name" value="Prot_kinase_dom"/>
</dbReference>
<proteinExistence type="predicted"/>
<dbReference type="Proteomes" id="UP001293254">
    <property type="component" value="Unassembled WGS sequence"/>
</dbReference>
<dbReference type="InterPro" id="IPR050588">
    <property type="entry name" value="WNK_Ser-Thr_kinase"/>
</dbReference>
<evidence type="ECO:0000313" key="12">
    <source>
        <dbReference type="Proteomes" id="UP001293254"/>
    </source>
</evidence>
<name>A0AAE2CDV7_9LAMI</name>
<dbReference type="GO" id="GO:0004674">
    <property type="term" value="F:protein serine/threonine kinase activity"/>
    <property type="evidence" value="ECO:0007669"/>
    <property type="project" value="UniProtKB-KW"/>
</dbReference>
<dbReference type="PANTHER" id="PTHR13902">
    <property type="entry name" value="SERINE/THREONINE-PROTEIN KINASE WNK WITH NO LYSINE -RELATED"/>
    <property type="match status" value="1"/>
</dbReference>
<dbReference type="PROSITE" id="PS00108">
    <property type="entry name" value="PROTEIN_KINASE_ST"/>
    <property type="match status" value="1"/>
</dbReference>
<accession>A0AAE2CDV7</accession>
<dbReference type="InterPro" id="IPR011009">
    <property type="entry name" value="Kinase-like_dom_sf"/>
</dbReference>
<comment type="catalytic activity">
    <reaction evidence="8">
        <text>L-seryl-[protein] + ATP = O-phospho-L-seryl-[protein] + ADP + H(+)</text>
        <dbReference type="Rhea" id="RHEA:17989"/>
        <dbReference type="Rhea" id="RHEA-COMP:9863"/>
        <dbReference type="Rhea" id="RHEA-COMP:11604"/>
        <dbReference type="ChEBI" id="CHEBI:15378"/>
        <dbReference type="ChEBI" id="CHEBI:29999"/>
        <dbReference type="ChEBI" id="CHEBI:30616"/>
        <dbReference type="ChEBI" id="CHEBI:83421"/>
        <dbReference type="ChEBI" id="CHEBI:456216"/>
        <dbReference type="EC" id="2.7.11.1"/>
    </reaction>
</comment>
<dbReference type="CDD" id="cd13983">
    <property type="entry name" value="STKc_WNK"/>
    <property type="match status" value="1"/>
</dbReference>
<evidence type="ECO:0000256" key="4">
    <source>
        <dbReference type="ARBA" id="ARBA00022741"/>
    </source>
</evidence>
<evidence type="ECO:0000256" key="8">
    <source>
        <dbReference type="ARBA" id="ARBA00048679"/>
    </source>
</evidence>
<evidence type="ECO:0000313" key="11">
    <source>
        <dbReference type="EMBL" id="KAK4418490.1"/>
    </source>
</evidence>
<dbReference type="Gene3D" id="1.10.510.10">
    <property type="entry name" value="Transferase(Phosphotransferase) domain 1"/>
    <property type="match status" value="1"/>
</dbReference>
<dbReference type="Gene3D" id="3.10.20.90">
    <property type="entry name" value="Phosphatidylinositol 3-kinase Catalytic Subunit, Chain A, domain 1"/>
    <property type="match status" value="1"/>
</dbReference>
<organism evidence="11 12">
    <name type="scientific">Sesamum alatum</name>
    <dbReference type="NCBI Taxonomy" id="300844"/>
    <lineage>
        <taxon>Eukaryota</taxon>
        <taxon>Viridiplantae</taxon>
        <taxon>Streptophyta</taxon>
        <taxon>Embryophyta</taxon>
        <taxon>Tracheophyta</taxon>
        <taxon>Spermatophyta</taxon>
        <taxon>Magnoliopsida</taxon>
        <taxon>eudicotyledons</taxon>
        <taxon>Gunneridae</taxon>
        <taxon>Pentapetalae</taxon>
        <taxon>asterids</taxon>
        <taxon>lamiids</taxon>
        <taxon>Lamiales</taxon>
        <taxon>Pedaliaceae</taxon>
        <taxon>Sesamum</taxon>
    </lineage>
</organism>
<gene>
    <name evidence="11" type="ORF">Salat_2261800</name>
</gene>
<dbReference type="InterPro" id="IPR008271">
    <property type="entry name" value="Ser/Thr_kinase_AS"/>
</dbReference>
<evidence type="ECO:0000256" key="6">
    <source>
        <dbReference type="ARBA" id="ARBA00022840"/>
    </source>
</evidence>
<dbReference type="FunFam" id="3.30.200.20:FF:000075">
    <property type="entry name" value="Probable serine/threonine-protein kinase WNK1"/>
    <property type="match status" value="1"/>
</dbReference>
<protein>
    <recommendedName>
        <fullName evidence="1">non-specific serine/threonine protein kinase</fullName>
        <ecNumber evidence="1">2.7.11.1</ecNumber>
    </recommendedName>
</protein>
<comment type="catalytic activity">
    <reaction evidence="7">
        <text>L-threonyl-[protein] + ATP = O-phospho-L-threonyl-[protein] + ADP + H(+)</text>
        <dbReference type="Rhea" id="RHEA:46608"/>
        <dbReference type="Rhea" id="RHEA-COMP:11060"/>
        <dbReference type="Rhea" id="RHEA-COMP:11605"/>
        <dbReference type="ChEBI" id="CHEBI:15378"/>
        <dbReference type="ChEBI" id="CHEBI:30013"/>
        <dbReference type="ChEBI" id="CHEBI:30616"/>
        <dbReference type="ChEBI" id="CHEBI:61977"/>
        <dbReference type="ChEBI" id="CHEBI:456216"/>
        <dbReference type="EC" id="2.7.11.1"/>
    </reaction>
</comment>
<dbReference type="Pfam" id="PF00069">
    <property type="entry name" value="Pkinase"/>
    <property type="match status" value="1"/>
</dbReference>
<keyword evidence="9" id="KW-0175">Coiled coil</keyword>
<feature type="coiled-coil region" evidence="9">
    <location>
        <begin position="836"/>
        <end position="863"/>
    </location>
</feature>
<evidence type="ECO:0000259" key="10">
    <source>
        <dbReference type="PROSITE" id="PS50011"/>
    </source>
</evidence>
<dbReference type="PROSITE" id="PS50011">
    <property type="entry name" value="PROTEIN_KINASE_DOM"/>
    <property type="match status" value="1"/>
</dbReference>
<keyword evidence="4" id="KW-0547">Nucleotide-binding</keyword>
<evidence type="ECO:0000256" key="9">
    <source>
        <dbReference type="SAM" id="Coils"/>
    </source>
</evidence>
<reference evidence="11" key="2">
    <citation type="journal article" date="2024" name="Plant">
        <title>Genomic evolution and insights into agronomic trait innovations of Sesamum species.</title>
        <authorList>
            <person name="Miao H."/>
            <person name="Wang L."/>
            <person name="Qu L."/>
            <person name="Liu H."/>
            <person name="Sun Y."/>
            <person name="Le M."/>
            <person name="Wang Q."/>
            <person name="Wei S."/>
            <person name="Zheng Y."/>
            <person name="Lin W."/>
            <person name="Duan Y."/>
            <person name="Cao H."/>
            <person name="Xiong S."/>
            <person name="Wang X."/>
            <person name="Wei L."/>
            <person name="Li C."/>
            <person name="Ma Q."/>
            <person name="Ju M."/>
            <person name="Zhao R."/>
            <person name="Li G."/>
            <person name="Mu C."/>
            <person name="Tian Q."/>
            <person name="Mei H."/>
            <person name="Zhang T."/>
            <person name="Gao T."/>
            <person name="Zhang H."/>
        </authorList>
    </citation>
    <scope>NUCLEOTIDE SEQUENCE</scope>
    <source>
        <strain evidence="11">3651</strain>
    </source>
</reference>
<evidence type="ECO:0000256" key="5">
    <source>
        <dbReference type="ARBA" id="ARBA00022777"/>
    </source>
</evidence>
<dbReference type="SMART" id="SM00220">
    <property type="entry name" value="S_TKc"/>
    <property type="match status" value="1"/>
</dbReference>
<reference evidence="11" key="1">
    <citation type="submission" date="2020-06" db="EMBL/GenBank/DDBJ databases">
        <authorList>
            <person name="Li T."/>
            <person name="Hu X."/>
            <person name="Zhang T."/>
            <person name="Song X."/>
            <person name="Zhang H."/>
            <person name="Dai N."/>
            <person name="Sheng W."/>
            <person name="Hou X."/>
            <person name="Wei L."/>
        </authorList>
    </citation>
    <scope>NUCLEOTIDE SEQUENCE</scope>
    <source>
        <strain evidence="11">3651</strain>
        <tissue evidence="11">Leaf</tissue>
    </source>
</reference>
<dbReference type="SUPFAM" id="SSF56112">
    <property type="entry name" value="Protein kinase-like (PK-like)"/>
    <property type="match status" value="1"/>
</dbReference>
<comment type="caution">
    <text evidence="11">The sequence shown here is derived from an EMBL/GenBank/DDBJ whole genome shotgun (WGS) entry which is preliminary data.</text>
</comment>
<dbReference type="FunFam" id="1.10.510.10:FF:000046">
    <property type="entry name" value="probable serine/threonine-protein kinase WNK9"/>
    <property type="match status" value="1"/>
</dbReference>
<evidence type="ECO:0000256" key="3">
    <source>
        <dbReference type="ARBA" id="ARBA00022679"/>
    </source>
</evidence>
<dbReference type="AlphaFoldDB" id="A0AAE2CDV7"/>
<keyword evidence="6" id="KW-0067">ATP-binding</keyword>
<keyword evidence="2" id="KW-0723">Serine/threonine-protein kinase</keyword>
<dbReference type="GO" id="GO:0005524">
    <property type="term" value="F:ATP binding"/>
    <property type="evidence" value="ECO:0007669"/>
    <property type="project" value="UniProtKB-KW"/>
</dbReference>
<evidence type="ECO:0000256" key="7">
    <source>
        <dbReference type="ARBA" id="ARBA00047899"/>
    </source>
</evidence>
<sequence length="874" mass="98173">MAGMCSGAGFGTSSGAGSGVSHSITNGSGNGDFLGHSFSCAGPNDSHYRQVDYVEKCSRSRYVRYNEVLGKGAFKTVYKAFDQLDGIEVAWNRVKIDDVLRSPEDLEKLYSEVHLLRQLKHENIMKFYDSWIDDKKKTVNMITELFASGSLRQYRRKHKHVDMKAIKNWARQILQGLDYLHSQNPPVIHRDLKCDNIFVNGNQGEVKIGDLGLATILQQPTAQSVIGTPEFMAPELYEEKYNELVDIYSFGMCLLEMVTLEYPYSECKNPAQIFRKVTSGVKPAALAKVASHEVKEFIEKCLVPASERMSAKELLKDPFLQLEHSKEPVRDLLSIPNEVPRSISQSYYGPNSMDIDPEYNQSVCTDSNCASPCSEVVEFERSHLNNDFRLRGKKNDDNSISLTLRIADQGGRVRNIHFLFYLDSDTALAVAAEMVEQLDLADHDVVFIADFIDSLIMRILPGWKPSSDCCSSGERCTSGLTLISGQWDIPLPYCRAESVAKQDNVCDLHMGRQICVPPDSNNSYRNSNLVSTPYTACTSSPCLTNTRNILSLGSAISEVMGEDSSIKNGMMSKGSSGQVSEMEFRSLYYHECGIHEKCPSLNQLGQNSGCIYSDQKKIPRVASFFSCCENSEFMFSDEKKIPRVPSYLSCCEKGTSQEHLGENTDLKQIPRVESFLSCCEKGQSLEQSEENSGSIYSDQKKIPRVASFFSCCENSEFISCDEKNKIPRVGSYLSCCEESTSLEDLRENCERIPRVESFLSCCEKGPLLEENSDLNISDEKKIPRVGSYFNVSCCENGPSQEQLGKNSVLFLSDEEKVPKVASLLDTDSESDMKLELDAIEAQYQQWHREISRMRQEAMEATTKRWITKKKEVVH</sequence>
<keyword evidence="3" id="KW-0808">Transferase</keyword>
<keyword evidence="12" id="KW-1185">Reference proteome</keyword>